<sequence length="263" mass="29858">MIHPWVRPRLASKFQCCFSYFVQKLSTAPNVDIQPSESENKNISQEPKLPNPLRHHDYFQVRDLVRVKDMFDAKVHLGHKVGSLDDRMRPFVFGVRQNQVIFDLDKSAEFLKDALNFTAHIAYRDGIILFVGQCAQNSSLVEDTAKECKEFAHTRFWRQGMLTNSDKIFRAVTRLPDLVIFTNTLTTVLASNPAIIEAAKMCIPTIGIVDSNCNPNLITYPVPGNDDTPSAAQYYCQLFKTAILKGKKAKEETLSVMEETKDQ</sequence>
<dbReference type="EMBL" id="HBUF01099254">
    <property type="protein sequence ID" value="CAG6637659.1"/>
    <property type="molecule type" value="Transcribed_RNA"/>
</dbReference>
<keyword evidence="3 9" id="KW-0689">Ribosomal protein</keyword>
<comment type="subcellular location">
    <subcellularLocation>
        <location evidence="1">Mitochondrion</location>
    </subcellularLocation>
</comment>
<dbReference type="FunFam" id="3.40.50.10490:FF:000026">
    <property type="entry name" value="28S ribosomal protein S2, mitochondrial"/>
    <property type="match status" value="1"/>
</dbReference>
<dbReference type="InterPro" id="IPR005706">
    <property type="entry name" value="Ribosomal_uS2_bac/mit/plastid"/>
</dbReference>
<dbReference type="EMBL" id="HBUF01099253">
    <property type="protein sequence ID" value="CAG6637657.1"/>
    <property type="molecule type" value="Transcribed_RNA"/>
</dbReference>
<protein>
    <recommendedName>
        <fullName evidence="7">Small ribosomal subunit protein uS2m</fullName>
    </recommendedName>
    <alternativeName>
        <fullName evidence="8">28S ribosomal protein S2, mitochondrial</fullName>
    </alternativeName>
</protein>
<dbReference type="InterPro" id="IPR001865">
    <property type="entry name" value="Ribosomal_uS2"/>
</dbReference>
<dbReference type="GO" id="GO:0006412">
    <property type="term" value="P:translation"/>
    <property type="evidence" value="ECO:0007669"/>
    <property type="project" value="InterPro"/>
</dbReference>
<comment type="function">
    <text evidence="6">Required for mitoribosome formation and stability, and mitochondrial translation.</text>
</comment>
<evidence type="ECO:0000256" key="4">
    <source>
        <dbReference type="ARBA" id="ARBA00023128"/>
    </source>
</evidence>
<dbReference type="Gene3D" id="3.40.50.10490">
    <property type="entry name" value="Glucose-6-phosphate isomerase like protein, domain 1"/>
    <property type="match status" value="1"/>
</dbReference>
<dbReference type="InterPro" id="IPR023591">
    <property type="entry name" value="Ribosomal_uS2_flav_dom_sf"/>
</dbReference>
<dbReference type="NCBIfam" id="TIGR01011">
    <property type="entry name" value="rpsB_bact"/>
    <property type="match status" value="1"/>
</dbReference>
<dbReference type="PRINTS" id="PR00395">
    <property type="entry name" value="RIBOSOMALS2"/>
</dbReference>
<dbReference type="GO" id="GO:0003735">
    <property type="term" value="F:structural constituent of ribosome"/>
    <property type="evidence" value="ECO:0007669"/>
    <property type="project" value="InterPro"/>
</dbReference>
<evidence type="ECO:0000256" key="1">
    <source>
        <dbReference type="ARBA" id="ARBA00004173"/>
    </source>
</evidence>
<evidence type="ECO:0000256" key="2">
    <source>
        <dbReference type="ARBA" id="ARBA00006242"/>
    </source>
</evidence>
<evidence type="ECO:0000256" key="6">
    <source>
        <dbReference type="ARBA" id="ARBA00059792"/>
    </source>
</evidence>
<evidence type="ECO:0000256" key="3">
    <source>
        <dbReference type="ARBA" id="ARBA00022980"/>
    </source>
</evidence>
<dbReference type="HAMAP" id="MF_00291_B">
    <property type="entry name" value="Ribosomal_uS2_B"/>
    <property type="match status" value="1"/>
</dbReference>
<dbReference type="PROSITE" id="PS00962">
    <property type="entry name" value="RIBOSOMAL_S2_1"/>
    <property type="match status" value="1"/>
</dbReference>
<accession>A0A8D8QSS6</accession>
<keyword evidence="4" id="KW-0496">Mitochondrion</keyword>
<dbReference type="SUPFAM" id="SSF52313">
    <property type="entry name" value="Ribosomal protein S2"/>
    <property type="match status" value="1"/>
</dbReference>
<dbReference type="InterPro" id="IPR018130">
    <property type="entry name" value="Ribosomal_uS2_CS"/>
</dbReference>
<organism evidence="9">
    <name type="scientific">Cacopsylla melanoneura</name>
    <dbReference type="NCBI Taxonomy" id="428564"/>
    <lineage>
        <taxon>Eukaryota</taxon>
        <taxon>Metazoa</taxon>
        <taxon>Ecdysozoa</taxon>
        <taxon>Arthropoda</taxon>
        <taxon>Hexapoda</taxon>
        <taxon>Insecta</taxon>
        <taxon>Pterygota</taxon>
        <taxon>Neoptera</taxon>
        <taxon>Paraneoptera</taxon>
        <taxon>Hemiptera</taxon>
        <taxon>Sternorrhyncha</taxon>
        <taxon>Psylloidea</taxon>
        <taxon>Psyllidae</taxon>
        <taxon>Psyllinae</taxon>
        <taxon>Cacopsylla</taxon>
    </lineage>
</organism>
<dbReference type="GO" id="GO:0005743">
    <property type="term" value="C:mitochondrial inner membrane"/>
    <property type="evidence" value="ECO:0007669"/>
    <property type="project" value="UniProtKB-ARBA"/>
</dbReference>
<dbReference type="PANTHER" id="PTHR12534">
    <property type="entry name" value="30S RIBOSOMAL PROTEIN S2 PROKARYOTIC AND ORGANELLAR"/>
    <property type="match status" value="1"/>
</dbReference>
<dbReference type="GO" id="GO:0005763">
    <property type="term" value="C:mitochondrial small ribosomal subunit"/>
    <property type="evidence" value="ECO:0007669"/>
    <property type="project" value="UniProtKB-ARBA"/>
</dbReference>
<evidence type="ECO:0000256" key="5">
    <source>
        <dbReference type="ARBA" id="ARBA00023274"/>
    </source>
</evidence>
<comment type="similarity">
    <text evidence="2">Belongs to the universal ribosomal protein uS2 family.</text>
</comment>
<proteinExistence type="inferred from homology"/>
<dbReference type="PANTHER" id="PTHR12534:SF0">
    <property type="entry name" value="SMALL RIBOSOMAL SUBUNIT PROTEIN US2M"/>
    <property type="match status" value="1"/>
</dbReference>
<name>A0A8D8QSS6_9HEMI</name>
<evidence type="ECO:0000313" key="9">
    <source>
        <dbReference type="EMBL" id="CAG6637659.1"/>
    </source>
</evidence>
<evidence type="ECO:0000256" key="7">
    <source>
        <dbReference type="ARBA" id="ARBA00071390"/>
    </source>
</evidence>
<reference evidence="9" key="1">
    <citation type="submission" date="2021-05" db="EMBL/GenBank/DDBJ databases">
        <authorList>
            <person name="Alioto T."/>
            <person name="Alioto T."/>
            <person name="Gomez Garrido J."/>
        </authorList>
    </citation>
    <scope>NUCLEOTIDE SEQUENCE</scope>
</reference>
<keyword evidence="5" id="KW-0687">Ribonucleoprotein</keyword>
<evidence type="ECO:0000256" key="8">
    <source>
        <dbReference type="ARBA" id="ARBA00083109"/>
    </source>
</evidence>
<dbReference type="AlphaFoldDB" id="A0A8D8QSS6"/>
<dbReference type="CDD" id="cd01425">
    <property type="entry name" value="RPS2"/>
    <property type="match status" value="1"/>
</dbReference>
<dbReference type="Pfam" id="PF00318">
    <property type="entry name" value="Ribosomal_S2"/>
    <property type="match status" value="1"/>
</dbReference>
<dbReference type="EMBL" id="HBUF01099252">
    <property type="protein sequence ID" value="CAG6637655.1"/>
    <property type="molecule type" value="Transcribed_RNA"/>
</dbReference>